<keyword evidence="3" id="KW-1185">Reference proteome</keyword>
<dbReference type="Proteomes" id="UP000176005">
    <property type="component" value="Unassembled WGS sequence"/>
</dbReference>
<feature type="domain" description="ABM" evidence="1">
    <location>
        <begin position="5"/>
        <end position="95"/>
    </location>
</feature>
<dbReference type="RefSeq" id="WP_070014820.1">
    <property type="nucleotide sequence ID" value="NZ_LJGW01000044.1"/>
</dbReference>
<name>A0A1E7LBY0_9ACTN</name>
<protein>
    <submittedName>
        <fullName evidence="2">Antibiotic biosynthesis monooxygenase</fullName>
    </submittedName>
</protein>
<dbReference type="PANTHER" id="PTHR34474">
    <property type="entry name" value="SIGNAL TRANSDUCTION PROTEIN TRAP"/>
    <property type="match status" value="1"/>
</dbReference>
<dbReference type="PATRIC" id="fig|518642.10.peg.6700"/>
<accession>A0A1E7LBY0</accession>
<dbReference type="PROSITE" id="PS51725">
    <property type="entry name" value="ABM"/>
    <property type="match status" value="1"/>
</dbReference>
<evidence type="ECO:0000259" key="1">
    <source>
        <dbReference type="PROSITE" id="PS51725"/>
    </source>
</evidence>
<reference evidence="2 3" key="1">
    <citation type="journal article" date="2016" name="Front. Microbiol.">
        <title>Comparative Genomics Analysis of Streptomyces Species Reveals Their Adaptation to the Marine Environment and Their Diversity at the Genomic Level.</title>
        <authorList>
            <person name="Tian X."/>
            <person name="Zhang Z."/>
            <person name="Yang T."/>
            <person name="Chen M."/>
            <person name="Li J."/>
            <person name="Chen F."/>
            <person name="Yang J."/>
            <person name="Li W."/>
            <person name="Zhang B."/>
            <person name="Zhang Z."/>
            <person name="Wu J."/>
            <person name="Zhang C."/>
            <person name="Long L."/>
            <person name="Xiao J."/>
        </authorList>
    </citation>
    <scope>NUCLEOTIDE SEQUENCE [LARGE SCALE GENOMIC DNA]</scope>
    <source>
        <strain evidence="2 3">SCSIO 10429</strain>
    </source>
</reference>
<dbReference type="InterPro" id="IPR007138">
    <property type="entry name" value="ABM_dom"/>
</dbReference>
<dbReference type="EMBL" id="LJGW01000044">
    <property type="protein sequence ID" value="OEV13696.1"/>
    <property type="molecule type" value="Genomic_DNA"/>
</dbReference>
<dbReference type="SUPFAM" id="SSF54909">
    <property type="entry name" value="Dimeric alpha+beta barrel"/>
    <property type="match status" value="1"/>
</dbReference>
<dbReference type="InterPro" id="IPR050404">
    <property type="entry name" value="Heme-degrading_MO"/>
</dbReference>
<dbReference type="InterPro" id="IPR011008">
    <property type="entry name" value="Dimeric_a/b-barrel"/>
</dbReference>
<dbReference type="GO" id="GO:0004497">
    <property type="term" value="F:monooxygenase activity"/>
    <property type="evidence" value="ECO:0007669"/>
    <property type="project" value="UniProtKB-KW"/>
</dbReference>
<comment type="caution">
    <text evidence="2">The sequence shown here is derived from an EMBL/GenBank/DDBJ whole genome shotgun (WGS) entry which is preliminary data.</text>
</comment>
<gene>
    <name evidence="2" type="ORF">AN218_02360</name>
</gene>
<keyword evidence="2" id="KW-0560">Oxidoreductase</keyword>
<keyword evidence="2" id="KW-0503">Monooxygenase</keyword>
<dbReference type="Gene3D" id="3.30.70.100">
    <property type="match status" value="1"/>
</dbReference>
<dbReference type="Pfam" id="PF03992">
    <property type="entry name" value="ABM"/>
    <property type="match status" value="1"/>
</dbReference>
<proteinExistence type="predicted"/>
<evidence type="ECO:0000313" key="3">
    <source>
        <dbReference type="Proteomes" id="UP000176005"/>
    </source>
</evidence>
<dbReference type="AlphaFoldDB" id="A0A1E7LBY0"/>
<dbReference type="PANTHER" id="PTHR34474:SF2">
    <property type="entry name" value="SIGNAL TRANSDUCTION PROTEIN TRAP"/>
    <property type="match status" value="1"/>
</dbReference>
<sequence length="110" mass="12460">MSGRVRVLVYAASADGPQGEEAVRQAYHRTSKDLAGVPGLLGNELLRSAHEPDRYVVMSEWQDLAAFQRWEEGAEHRDTTAPLRPFQDHEQRRVFGVYEVEAAYGTEESR</sequence>
<organism evidence="2 3">
    <name type="scientific">Streptomyces nanshensis</name>
    <dbReference type="NCBI Taxonomy" id="518642"/>
    <lineage>
        <taxon>Bacteria</taxon>
        <taxon>Bacillati</taxon>
        <taxon>Actinomycetota</taxon>
        <taxon>Actinomycetes</taxon>
        <taxon>Kitasatosporales</taxon>
        <taxon>Streptomycetaceae</taxon>
        <taxon>Streptomyces</taxon>
    </lineage>
</organism>
<evidence type="ECO:0000313" key="2">
    <source>
        <dbReference type="EMBL" id="OEV13696.1"/>
    </source>
</evidence>